<protein>
    <submittedName>
        <fullName evidence="1">Uncharacterized protein</fullName>
    </submittedName>
</protein>
<name>A0A9W7C3D3_9STRA</name>
<reference evidence="2" key="1">
    <citation type="journal article" date="2023" name="Commun. Biol.">
        <title>Genome analysis of Parmales, the sister group of diatoms, reveals the evolutionary specialization of diatoms from phago-mixotrophs to photoautotrophs.</title>
        <authorList>
            <person name="Ban H."/>
            <person name="Sato S."/>
            <person name="Yoshikawa S."/>
            <person name="Yamada K."/>
            <person name="Nakamura Y."/>
            <person name="Ichinomiya M."/>
            <person name="Sato N."/>
            <person name="Blanc-Mathieu R."/>
            <person name="Endo H."/>
            <person name="Kuwata A."/>
            <person name="Ogata H."/>
        </authorList>
    </citation>
    <scope>NUCLEOTIDE SEQUENCE [LARGE SCALE GENOMIC DNA]</scope>
</reference>
<accession>A0A9W7C3D3</accession>
<dbReference type="EMBL" id="BLQM01000863">
    <property type="protein sequence ID" value="GMH98469.1"/>
    <property type="molecule type" value="Genomic_DNA"/>
</dbReference>
<proteinExistence type="predicted"/>
<organism evidence="1 2">
    <name type="scientific">Triparma laevis f. inornata</name>
    <dbReference type="NCBI Taxonomy" id="1714386"/>
    <lineage>
        <taxon>Eukaryota</taxon>
        <taxon>Sar</taxon>
        <taxon>Stramenopiles</taxon>
        <taxon>Ochrophyta</taxon>
        <taxon>Bolidophyceae</taxon>
        <taxon>Parmales</taxon>
        <taxon>Triparmaceae</taxon>
        <taxon>Triparma</taxon>
    </lineage>
</organism>
<evidence type="ECO:0000313" key="2">
    <source>
        <dbReference type="Proteomes" id="UP001162640"/>
    </source>
</evidence>
<gene>
    <name evidence="1" type="ORF">TL16_g13409</name>
</gene>
<dbReference type="Proteomes" id="UP001162640">
    <property type="component" value="Unassembled WGS sequence"/>
</dbReference>
<evidence type="ECO:0000313" key="1">
    <source>
        <dbReference type="EMBL" id="GMH98469.1"/>
    </source>
</evidence>
<comment type="caution">
    <text evidence="1">The sequence shown here is derived from an EMBL/GenBank/DDBJ whole genome shotgun (WGS) entry which is preliminary data.</text>
</comment>
<feature type="non-terminal residue" evidence="1">
    <location>
        <position position="85"/>
    </location>
</feature>
<sequence>MPLRIAARRTEAKRGQGTVECVVINACYGFEIAKLLKDNPLGALARIKDRIDGKYDFDFKDFISRDSKMQKGDTPFKTGSMLQDM</sequence>
<dbReference type="AlphaFoldDB" id="A0A9W7C3D3"/>